<comment type="caution">
    <text evidence="6">Lacks conserved residue(s) required for the propagation of feature annotation.</text>
</comment>
<evidence type="ECO:0000259" key="9">
    <source>
        <dbReference type="PROSITE" id="PS50026"/>
    </source>
</evidence>
<evidence type="ECO:0000313" key="10">
    <source>
        <dbReference type="EMBL" id="KAK6642055.1"/>
    </source>
</evidence>
<evidence type="ECO:0000256" key="3">
    <source>
        <dbReference type="ARBA" id="ARBA00022729"/>
    </source>
</evidence>
<evidence type="ECO:0000256" key="2">
    <source>
        <dbReference type="ARBA" id="ARBA00022536"/>
    </source>
</evidence>
<name>A0ABR1BHA8_POLSC</name>
<dbReference type="InterPro" id="IPR001774">
    <property type="entry name" value="DSL"/>
</dbReference>
<keyword evidence="2 6" id="KW-0245">EGF-like domain</keyword>
<dbReference type="PROSITE" id="PS50026">
    <property type="entry name" value="EGF_3"/>
    <property type="match status" value="2"/>
</dbReference>
<feature type="compositionally biased region" description="Basic and acidic residues" evidence="7">
    <location>
        <begin position="1"/>
        <end position="17"/>
    </location>
</feature>
<evidence type="ECO:0000256" key="5">
    <source>
        <dbReference type="ARBA" id="ARBA00023157"/>
    </source>
</evidence>
<keyword evidence="8" id="KW-0472">Membrane</keyword>
<dbReference type="PROSITE" id="PS01186">
    <property type="entry name" value="EGF_2"/>
    <property type="match status" value="2"/>
</dbReference>
<gene>
    <name evidence="10" type="ORF">RUM44_013778</name>
</gene>
<evidence type="ECO:0000256" key="6">
    <source>
        <dbReference type="PROSITE-ProRule" id="PRU00076"/>
    </source>
</evidence>
<organism evidence="10 11">
    <name type="scientific">Polyplax serrata</name>
    <name type="common">Common mouse louse</name>
    <dbReference type="NCBI Taxonomy" id="468196"/>
    <lineage>
        <taxon>Eukaryota</taxon>
        <taxon>Metazoa</taxon>
        <taxon>Ecdysozoa</taxon>
        <taxon>Arthropoda</taxon>
        <taxon>Hexapoda</taxon>
        <taxon>Insecta</taxon>
        <taxon>Pterygota</taxon>
        <taxon>Neoptera</taxon>
        <taxon>Paraneoptera</taxon>
        <taxon>Psocodea</taxon>
        <taxon>Troctomorpha</taxon>
        <taxon>Phthiraptera</taxon>
        <taxon>Anoplura</taxon>
        <taxon>Polyplacidae</taxon>
        <taxon>Polyplax</taxon>
    </lineage>
</organism>
<protein>
    <recommendedName>
        <fullName evidence="9">EGF-like domain-containing protein</fullName>
    </recommendedName>
</protein>
<dbReference type="InterPro" id="IPR001881">
    <property type="entry name" value="EGF-like_Ca-bd_dom"/>
</dbReference>
<dbReference type="SUPFAM" id="SSF57196">
    <property type="entry name" value="EGF/Laminin"/>
    <property type="match status" value="1"/>
</dbReference>
<feature type="disulfide bond" evidence="6">
    <location>
        <begin position="318"/>
        <end position="327"/>
    </location>
</feature>
<evidence type="ECO:0000256" key="8">
    <source>
        <dbReference type="SAM" id="Phobius"/>
    </source>
</evidence>
<feature type="disulfide bond" evidence="6">
    <location>
        <begin position="392"/>
        <end position="401"/>
    </location>
</feature>
<feature type="domain" description="EGF-like" evidence="9">
    <location>
        <begin position="295"/>
        <end position="328"/>
    </location>
</feature>
<dbReference type="Proteomes" id="UP001359485">
    <property type="component" value="Unassembled WGS sequence"/>
</dbReference>
<dbReference type="Pfam" id="PF00008">
    <property type="entry name" value="EGF"/>
    <property type="match status" value="1"/>
</dbReference>
<reference evidence="10 11" key="1">
    <citation type="submission" date="2023-09" db="EMBL/GenBank/DDBJ databases">
        <title>Genomes of two closely related lineages of the louse Polyplax serrata with different host specificities.</title>
        <authorList>
            <person name="Martinu J."/>
            <person name="Tarabai H."/>
            <person name="Stefka J."/>
            <person name="Hypsa V."/>
        </authorList>
    </citation>
    <scope>NUCLEOTIDE SEQUENCE [LARGE SCALE GENOMIC DNA]</scope>
    <source>
        <strain evidence="10">98ZLc_SE</strain>
    </source>
</reference>
<dbReference type="Gene3D" id="2.10.25.10">
    <property type="entry name" value="Laminin"/>
    <property type="match status" value="4"/>
</dbReference>
<evidence type="ECO:0000256" key="1">
    <source>
        <dbReference type="ARBA" id="ARBA00022473"/>
    </source>
</evidence>
<comment type="caution">
    <text evidence="10">The sequence shown here is derived from an EMBL/GenBank/DDBJ whole genome shotgun (WGS) entry which is preliminary data.</text>
</comment>
<dbReference type="PROSITE" id="PS00022">
    <property type="entry name" value="EGF_1"/>
    <property type="match status" value="5"/>
</dbReference>
<evidence type="ECO:0000256" key="7">
    <source>
        <dbReference type="SAM" id="MobiDB-lite"/>
    </source>
</evidence>
<keyword evidence="8" id="KW-1133">Transmembrane helix</keyword>
<feature type="region of interest" description="Disordered" evidence="7">
    <location>
        <begin position="1"/>
        <end position="22"/>
    </location>
</feature>
<proteinExistence type="predicted"/>
<keyword evidence="4" id="KW-0677">Repeat</keyword>
<dbReference type="PANTHER" id="PTHR14949">
    <property type="entry name" value="EGF-LIKE-DOMAIN, MULTIPLE 7, 8"/>
    <property type="match status" value="1"/>
</dbReference>
<keyword evidence="1" id="KW-0217">Developmental protein</keyword>
<dbReference type="Pfam" id="PF01414">
    <property type="entry name" value="DSL"/>
    <property type="match status" value="1"/>
</dbReference>
<feature type="compositionally biased region" description="Low complexity" evidence="7">
    <location>
        <begin position="426"/>
        <end position="464"/>
    </location>
</feature>
<keyword evidence="3" id="KW-0732">Signal</keyword>
<keyword evidence="11" id="KW-1185">Reference proteome</keyword>
<dbReference type="Pfam" id="PF21700">
    <property type="entry name" value="EGF_DL_JAG"/>
    <property type="match status" value="3"/>
</dbReference>
<evidence type="ECO:0000256" key="4">
    <source>
        <dbReference type="ARBA" id="ARBA00022737"/>
    </source>
</evidence>
<feature type="domain" description="EGF-like" evidence="9">
    <location>
        <begin position="361"/>
        <end position="402"/>
    </location>
</feature>
<evidence type="ECO:0000313" key="11">
    <source>
        <dbReference type="Proteomes" id="UP001359485"/>
    </source>
</evidence>
<dbReference type="SMART" id="SM00181">
    <property type="entry name" value="EGF"/>
    <property type="match status" value="7"/>
</dbReference>
<dbReference type="PANTHER" id="PTHR14949:SF54">
    <property type="entry name" value="VWFD DOMAIN-CONTAINING PROTEIN"/>
    <property type="match status" value="1"/>
</dbReference>
<sequence length="500" mass="55323">MGNDHSSKRTLQKEGKGSSRPFGYFNDLNGANREIDTLLSHQSSEKPGLSGSMPRFSVLWYLTTVVVISFACRQHLIFSSELGLFHPRRSEDEVVMAIGEHQIRRAFLLLSFFCVINLTDSARSKYVPKWKKQACEIPALQNEHSHYTCGDNGEVKCLPGWTGDVCDVPICRKGCDPLQGYCKRPGECRCKLGFYGELCNKCIPLPGCQHGYCNNSFECICEEGWDGLFCSEPICRLDCHATRGYCDRPGECLCRLGWSGETCRDCQVLPGCQHGTCTKPLECKCNKGYTGILCQTPICAENCHKEHGYCYKPGDCRCKVGWWGTNCEKCYPYPGCKHGTCNKPWQCNCQPGWGGVLCDEELNYCENNPGLCQNGGTCVSLTEDDGNFKCHCSEKFRGERCEEMKPEENNNGTDNGRPTMMTSKRPATSKAPMTTTMAASKMPTTTPTTTSTTPARPTTVTAVTELLTSPASQGSKATSEEPVLQVTSTTQSKDDKLNET</sequence>
<feature type="region of interest" description="Disordered" evidence="7">
    <location>
        <begin position="403"/>
        <end position="500"/>
    </location>
</feature>
<feature type="transmembrane region" description="Helical" evidence="8">
    <location>
        <begin position="58"/>
        <end position="78"/>
    </location>
</feature>
<feature type="compositionally biased region" description="Polar residues" evidence="7">
    <location>
        <begin position="409"/>
        <end position="422"/>
    </location>
</feature>
<dbReference type="InterPro" id="IPR000742">
    <property type="entry name" value="EGF"/>
</dbReference>
<dbReference type="SMART" id="SM00179">
    <property type="entry name" value="EGF_CA"/>
    <property type="match status" value="1"/>
</dbReference>
<dbReference type="Gene3D" id="2.10.25.140">
    <property type="match status" value="1"/>
</dbReference>
<feature type="compositionally biased region" description="Polar residues" evidence="7">
    <location>
        <begin position="466"/>
        <end position="477"/>
    </location>
</feature>
<dbReference type="EMBL" id="JAWJWF010000001">
    <property type="protein sequence ID" value="KAK6642055.1"/>
    <property type="molecule type" value="Genomic_DNA"/>
</dbReference>
<keyword evidence="5 6" id="KW-1015">Disulfide bond</keyword>
<accession>A0ABR1BHA8</accession>
<dbReference type="CDD" id="cd00054">
    <property type="entry name" value="EGF_CA"/>
    <property type="match status" value="1"/>
</dbReference>
<keyword evidence="8" id="KW-0812">Transmembrane</keyword>
<dbReference type="InterPro" id="IPR050969">
    <property type="entry name" value="Dev_Signal_Modulators"/>
</dbReference>